<feature type="region of interest" description="Disordered" evidence="1">
    <location>
        <begin position="1"/>
        <end position="59"/>
    </location>
</feature>
<dbReference type="EMBL" id="OOIP01000003">
    <property type="protein sequence ID" value="SPO35907.1"/>
    <property type="molecule type" value="Genomic_DNA"/>
</dbReference>
<organism evidence="2 3">
    <name type="scientific">Pseudozyma flocculosa</name>
    <dbReference type="NCBI Taxonomy" id="84751"/>
    <lineage>
        <taxon>Eukaryota</taxon>
        <taxon>Fungi</taxon>
        <taxon>Dikarya</taxon>
        <taxon>Basidiomycota</taxon>
        <taxon>Ustilaginomycotina</taxon>
        <taxon>Ustilaginomycetes</taxon>
        <taxon>Ustilaginales</taxon>
        <taxon>Ustilaginaceae</taxon>
        <taxon>Pseudozyma</taxon>
    </lineage>
</organism>
<name>A0A5C3EWY5_9BASI</name>
<dbReference type="AlphaFoldDB" id="A0A5C3EWY5"/>
<accession>A0A5C3EWY5</accession>
<keyword evidence="3" id="KW-1185">Reference proteome</keyword>
<evidence type="ECO:0000256" key="1">
    <source>
        <dbReference type="SAM" id="MobiDB-lite"/>
    </source>
</evidence>
<evidence type="ECO:0000313" key="3">
    <source>
        <dbReference type="Proteomes" id="UP000323386"/>
    </source>
</evidence>
<protein>
    <submittedName>
        <fullName evidence="2">Uncharacterized protein</fullName>
    </submittedName>
</protein>
<evidence type="ECO:0000313" key="2">
    <source>
        <dbReference type="EMBL" id="SPO35907.1"/>
    </source>
</evidence>
<proteinExistence type="predicted"/>
<reference evidence="2 3" key="1">
    <citation type="submission" date="2018-03" db="EMBL/GenBank/DDBJ databases">
        <authorList>
            <person name="Guldener U."/>
        </authorList>
    </citation>
    <scope>NUCLEOTIDE SEQUENCE [LARGE SCALE GENOMIC DNA]</scope>
    <source>
        <strain evidence="2 3">DAOM196992</strain>
    </source>
</reference>
<sequence>MHGDDPHPTASVASPRAGPTGNLLRLHESGRRKQGRYSLRYGRCTTTGSTGPRARPTPSRLVSSRLISSSQLLSFEFTAWVDEIVELIDEDKHVRTLFAIAHCSAGGGGGATDGSDRRERA</sequence>
<gene>
    <name evidence="2" type="ORF">PSFLO_01378</name>
</gene>
<dbReference type="Proteomes" id="UP000323386">
    <property type="component" value="Unassembled WGS sequence"/>
</dbReference>